<evidence type="ECO:0000313" key="3">
    <source>
        <dbReference type="Proteomes" id="UP000242444"/>
    </source>
</evidence>
<evidence type="ECO:0000259" key="1">
    <source>
        <dbReference type="PROSITE" id="PS50846"/>
    </source>
</evidence>
<dbReference type="Pfam" id="PF00403">
    <property type="entry name" value="HMA"/>
    <property type="match status" value="1"/>
</dbReference>
<dbReference type="InterPro" id="IPR036163">
    <property type="entry name" value="HMA_dom_sf"/>
</dbReference>
<dbReference type="EMBL" id="NKYE01000018">
    <property type="protein sequence ID" value="OZM70680.1"/>
    <property type="molecule type" value="Genomic_DNA"/>
</dbReference>
<dbReference type="InterPro" id="IPR006121">
    <property type="entry name" value="HMA_dom"/>
</dbReference>
<dbReference type="RefSeq" id="WP_094865090.1">
    <property type="nucleotide sequence ID" value="NZ_NKYE01000018.1"/>
</dbReference>
<accession>A0A263CX03</accession>
<name>A0A263CX03_9PSEU</name>
<dbReference type="SUPFAM" id="SSF55008">
    <property type="entry name" value="HMA, heavy metal-associated domain"/>
    <property type="match status" value="1"/>
</dbReference>
<dbReference type="InParanoid" id="A0A263CX03"/>
<dbReference type="Proteomes" id="UP000242444">
    <property type="component" value="Unassembled WGS sequence"/>
</dbReference>
<dbReference type="Gene3D" id="3.30.70.100">
    <property type="match status" value="1"/>
</dbReference>
<dbReference type="OrthoDB" id="9813965at2"/>
<dbReference type="GO" id="GO:0046872">
    <property type="term" value="F:metal ion binding"/>
    <property type="evidence" value="ECO:0007669"/>
    <property type="project" value="InterPro"/>
</dbReference>
<comment type="caution">
    <text evidence="2">The sequence shown here is derived from an EMBL/GenBank/DDBJ whole genome shotgun (WGS) entry which is preliminary data.</text>
</comment>
<protein>
    <submittedName>
        <fullName evidence="2">Copper resistance protein CopZ</fullName>
    </submittedName>
</protein>
<gene>
    <name evidence="2" type="ORF">CFN78_23680</name>
</gene>
<keyword evidence="3" id="KW-1185">Reference proteome</keyword>
<evidence type="ECO:0000313" key="2">
    <source>
        <dbReference type="EMBL" id="OZM70680.1"/>
    </source>
</evidence>
<organism evidence="2 3">
    <name type="scientific">Amycolatopsis antarctica</name>
    <dbReference type="NCBI Taxonomy" id="1854586"/>
    <lineage>
        <taxon>Bacteria</taxon>
        <taxon>Bacillati</taxon>
        <taxon>Actinomycetota</taxon>
        <taxon>Actinomycetes</taxon>
        <taxon>Pseudonocardiales</taxon>
        <taxon>Pseudonocardiaceae</taxon>
        <taxon>Amycolatopsis</taxon>
    </lineage>
</organism>
<proteinExistence type="predicted"/>
<sequence>MSTSVYTVGGMTCSGCMTKVTAAVSGVAGVADVDVDIATGEVTVSTDATMDGQQVRAAISEAGYEITAER</sequence>
<dbReference type="PROSITE" id="PS50846">
    <property type="entry name" value="HMA_2"/>
    <property type="match status" value="1"/>
</dbReference>
<dbReference type="CDD" id="cd00371">
    <property type="entry name" value="HMA"/>
    <property type="match status" value="1"/>
</dbReference>
<feature type="domain" description="HMA" evidence="1">
    <location>
        <begin position="2"/>
        <end position="67"/>
    </location>
</feature>
<reference evidence="2 3" key="1">
    <citation type="submission" date="2017-07" db="EMBL/GenBank/DDBJ databases">
        <title>Amycolatopsis antarcticus sp. nov., isolated from the surface of an Antarcticus brown macroalga.</title>
        <authorList>
            <person name="Wang J."/>
            <person name="Leiva S."/>
            <person name="Huang J."/>
            <person name="Huang Y."/>
        </authorList>
    </citation>
    <scope>NUCLEOTIDE SEQUENCE [LARGE SCALE GENOMIC DNA]</scope>
    <source>
        <strain evidence="2 3">AU-G6</strain>
    </source>
</reference>
<dbReference type="AlphaFoldDB" id="A0A263CX03"/>